<accession>X0WZX7</accession>
<dbReference type="PANTHER" id="PTHR45947">
    <property type="entry name" value="SULFOQUINOVOSYL TRANSFERASE SQD2"/>
    <property type="match status" value="1"/>
</dbReference>
<evidence type="ECO:0008006" key="4">
    <source>
        <dbReference type="Google" id="ProtNLM"/>
    </source>
</evidence>
<dbReference type="EMBL" id="BARS01045779">
    <property type="protein sequence ID" value="GAG36484.1"/>
    <property type="molecule type" value="Genomic_DNA"/>
</dbReference>
<dbReference type="AlphaFoldDB" id="X0WZX7"/>
<dbReference type="InterPro" id="IPR028098">
    <property type="entry name" value="Glyco_trans_4-like_N"/>
</dbReference>
<dbReference type="GO" id="GO:0016758">
    <property type="term" value="F:hexosyltransferase activity"/>
    <property type="evidence" value="ECO:0007669"/>
    <property type="project" value="TreeGrafter"/>
</dbReference>
<feature type="non-terminal residue" evidence="3">
    <location>
        <position position="1"/>
    </location>
</feature>
<evidence type="ECO:0000259" key="2">
    <source>
        <dbReference type="Pfam" id="PF13439"/>
    </source>
</evidence>
<proteinExistence type="predicted"/>
<dbReference type="Pfam" id="PF00534">
    <property type="entry name" value="Glycos_transf_1"/>
    <property type="match status" value="1"/>
</dbReference>
<dbReference type="InterPro" id="IPR001296">
    <property type="entry name" value="Glyco_trans_1"/>
</dbReference>
<reference evidence="3" key="1">
    <citation type="journal article" date="2014" name="Front. Microbiol.">
        <title>High frequency of phylogenetically diverse reductive dehalogenase-homologous genes in deep subseafloor sedimentary metagenomes.</title>
        <authorList>
            <person name="Kawai M."/>
            <person name="Futagami T."/>
            <person name="Toyoda A."/>
            <person name="Takaki Y."/>
            <person name="Nishi S."/>
            <person name="Hori S."/>
            <person name="Arai W."/>
            <person name="Tsubouchi T."/>
            <person name="Morono Y."/>
            <person name="Uchiyama I."/>
            <person name="Ito T."/>
            <person name="Fujiyama A."/>
            <person name="Inagaki F."/>
            <person name="Takami H."/>
        </authorList>
    </citation>
    <scope>NUCLEOTIDE SEQUENCE</scope>
    <source>
        <strain evidence="3">Expedition CK06-06</strain>
    </source>
</reference>
<evidence type="ECO:0000313" key="3">
    <source>
        <dbReference type="EMBL" id="GAG36484.1"/>
    </source>
</evidence>
<evidence type="ECO:0000259" key="1">
    <source>
        <dbReference type="Pfam" id="PF00534"/>
    </source>
</evidence>
<dbReference type="PANTHER" id="PTHR45947:SF3">
    <property type="entry name" value="SULFOQUINOVOSYL TRANSFERASE SQD2"/>
    <property type="match status" value="1"/>
</dbReference>
<name>X0WZX7_9ZZZZ</name>
<dbReference type="CDD" id="cd03811">
    <property type="entry name" value="GT4_GT28_WabH-like"/>
    <property type="match status" value="1"/>
</dbReference>
<feature type="domain" description="Glycosyltransferase subfamily 4-like N-terminal" evidence="2">
    <location>
        <begin position="4"/>
        <end position="134"/>
    </location>
</feature>
<feature type="non-terminal residue" evidence="3">
    <location>
        <position position="247"/>
    </location>
</feature>
<dbReference type="InterPro" id="IPR050194">
    <property type="entry name" value="Glycosyltransferase_grp1"/>
</dbReference>
<gene>
    <name evidence="3" type="ORF">S01H1_68997</name>
</gene>
<dbReference type="Gene3D" id="3.40.50.2000">
    <property type="entry name" value="Glycogen Phosphorylase B"/>
    <property type="match status" value="2"/>
</dbReference>
<protein>
    <recommendedName>
        <fullName evidence="4">Glycosyltransferase subfamily 4-like N-terminal domain-containing protein</fullName>
    </recommendedName>
</protein>
<dbReference type="SUPFAM" id="SSF53756">
    <property type="entry name" value="UDP-Glycosyltransferase/glycogen phosphorylase"/>
    <property type="match status" value="1"/>
</dbReference>
<feature type="domain" description="Glycosyl transferase family 1" evidence="1">
    <location>
        <begin position="146"/>
        <end position="247"/>
    </location>
</feature>
<dbReference type="Pfam" id="PF13439">
    <property type="entry name" value="Glyco_transf_4"/>
    <property type="match status" value="1"/>
</dbReference>
<comment type="caution">
    <text evidence="3">The sequence shown here is derived from an EMBL/GenBank/DDBJ whole genome shotgun (WGS) entry which is preliminary data.</text>
</comment>
<organism evidence="3">
    <name type="scientific">marine sediment metagenome</name>
    <dbReference type="NCBI Taxonomy" id="412755"/>
    <lineage>
        <taxon>unclassified sequences</taxon>
        <taxon>metagenomes</taxon>
        <taxon>ecological metagenomes</taxon>
    </lineage>
</organism>
<sequence>SIYCLDARGELAGRVQGDAVLCLNADRRRFPWDMAVVRRLRSEVRKGSIDIVHSHNLAAQQYGVLATLGTNVRHVHTQHGANIHSQGFKDRLRARLLARFTDAIVAVSKSTADAMNGVYKIAPERIRVVHNGIQIRSSQEKTRSVAKKDLGIAEDTFVIGSVGRLAYVKGYDHLLTAWRILISDLCLLTSGKQFMLLLVGDGPERSNLEAQARELEINDSVIFAGVQEEPEDYLELMDLFILSSRSE</sequence>